<dbReference type="AlphaFoldDB" id="A0A087SQ25"/>
<dbReference type="GeneID" id="23616785"/>
<keyword evidence="3" id="KW-1185">Reference proteome</keyword>
<evidence type="ECO:0000313" key="3">
    <source>
        <dbReference type="Proteomes" id="UP000028924"/>
    </source>
</evidence>
<reference evidence="2 3" key="1">
    <citation type="journal article" date="2014" name="BMC Genomics">
        <title>Oil accumulation mechanisms of the oleaginous microalga Chlorella protothecoides revealed through its genome, transcriptomes, and proteomes.</title>
        <authorList>
            <person name="Gao C."/>
            <person name="Wang Y."/>
            <person name="Shen Y."/>
            <person name="Yan D."/>
            <person name="He X."/>
            <person name="Dai J."/>
            <person name="Wu Q."/>
        </authorList>
    </citation>
    <scope>NUCLEOTIDE SEQUENCE [LARGE SCALE GENOMIC DNA]</scope>
    <source>
        <strain evidence="2 3">0710</strain>
    </source>
</reference>
<evidence type="ECO:0000313" key="2">
    <source>
        <dbReference type="EMBL" id="KFM27829.1"/>
    </source>
</evidence>
<organism evidence="2 3">
    <name type="scientific">Auxenochlorella protothecoides</name>
    <name type="common">Green microalga</name>
    <name type="synonym">Chlorella protothecoides</name>
    <dbReference type="NCBI Taxonomy" id="3075"/>
    <lineage>
        <taxon>Eukaryota</taxon>
        <taxon>Viridiplantae</taxon>
        <taxon>Chlorophyta</taxon>
        <taxon>core chlorophytes</taxon>
        <taxon>Trebouxiophyceae</taxon>
        <taxon>Chlorellales</taxon>
        <taxon>Chlorellaceae</taxon>
        <taxon>Auxenochlorella</taxon>
    </lineage>
</organism>
<proteinExistence type="predicted"/>
<dbReference type="EMBL" id="KL662157">
    <property type="protein sequence ID" value="KFM27829.1"/>
    <property type="molecule type" value="Genomic_DNA"/>
</dbReference>
<dbReference type="Proteomes" id="UP000028924">
    <property type="component" value="Unassembled WGS sequence"/>
</dbReference>
<protein>
    <submittedName>
        <fullName evidence="2">Uncharacterized protein</fullName>
    </submittedName>
</protein>
<sequence>MAEPASLQPVPCSRTSPPSRPPSNHDPANNNINPAHPLLCGSDVHGVPKVGKLRLADELRRSRFCGRSLGAHA</sequence>
<gene>
    <name evidence="2" type="ORF">F751_5394</name>
</gene>
<evidence type="ECO:0000256" key="1">
    <source>
        <dbReference type="SAM" id="MobiDB-lite"/>
    </source>
</evidence>
<dbReference type="RefSeq" id="XP_011400818.1">
    <property type="nucleotide sequence ID" value="XM_011402516.1"/>
</dbReference>
<name>A0A087SQ25_AUXPR</name>
<feature type="region of interest" description="Disordered" evidence="1">
    <location>
        <begin position="1"/>
        <end position="37"/>
    </location>
</feature>
<dbReference type="KEGG" id="apro:F751_5394"/>
<accession>A0A087SQ25</accession>